<dbReference type="InterPro" id="IPR012951">
    <property type="entry name" value="BBE"/>
</dbReference>
<keyword evidence="4" id="KW-0274">FAD</keyword>
<evidence type="ECO:0000256" key="3">
    <source>
        <dbReference type="ARBA" id="ARBA00022630"/>
    </source>
</evidence>
<dbReference type="Pfam" id="PF01565">
    <property type="entry name" value="FAD_binding_4"/>
    <property type="match status" value="1"/>
</dbReference>
<dbReference type="SUPFAM" id="SSF56176">
    <property type="entry name" value="FAD-binding/transporter-associated domain-like"/>
    <property type="match status" value="1"/>
</dbReference>
<comment type="caution">
    <text evidence="7">The sequence shown here is derived from an EMBL/GenBank/DDBJ whole genome shotgun (WGS) entry which is preliminary data.</text>
</comment>
<protein>
    <recommendedName>
        <fullName evidence="6">FAD-binding PCMH-type domain-containing protein</fullName>
    </recommendedName>
</protein>
<keyword evidence="5" id="KW-0560">Oxidoreductase</keyword>
<comment type="similarity">
    <text evidence="2">Belongs to the oxygen-dependent FAD-linked oxidoreductase family.</text>
</comment>
<dbReference type="InterPro" id="IPR050416">
    <property type="entry name" value="FAD-linked_Oxidoreductase"/>
</dbReference>
<reference evidence="7 8" key="1">
    <citation type="submission" date="2024-02" db="EMBL/GenBank/DDBJ databases">
        <title>Discinaceae phylogenomics.</title>
        <authorList>
            <person name="Dirks A.C."/>
            <person name="James T.Y."/>
        </authorList>
    </citation>
    <scope>NUCLEOTIDE SEQUENCE [LARGE SCALE GENOMIC DNA]</scope>
    <source>
        <strain evidence="7 8">ACD0624</strain>
    </source>
</reference>
<dbReference type="PROSITE" id="PS51387">
    <property type="entry name" value="FAD_PCMH"/>
    <property type="match status" value="1"/>
</dbReference>
<accession>A0ABR3G9V9</accession>
<dbReference type="PANTHER" id="PTHR42973:SF39">
    <property type="entry name" value="FAD-BINDING PCMH-TYPE DOMAIN-CONTAINING PROTEIN"/>
    <property type="match status" value="1"/>
</dbReference>
<dbReference type="InterPro" id="IPR016169">
    <property type="entry name" value="FAD-bd_PCMH_sub2"/>
</dbReference>
<sequence>MPRNVADVQAAVKCAYNSGIRVTVKGGGHSYGAYGLVGAMVIDMVEFQAVTLDSTTKIANVGGGARLGNMASQIFNLNQRALPHGTCPGVGVGGHAPLGGFGYDSRNWGLLVDTIVALDVVLANGTATSVSATQHPELFWALRGAGPGFAVVTTFHFQTLPAPSVNINYGYTYVFNSASSAASGFQYATNWALQNAPKELGFGIYVGDGKEFVIQGVYYGSKSAFTTLITPLLTGMKTYNQGKTPSTSVVQLGWIDSLTALAGSSLTTPPNGDGGHDNFYVKSLDTHQAAPLSLAALKTLFTYLTTAPPSGSAWFIIANLYGGPGSKITSFPPSTDPASTSSYAGRDSGYVWQLYGYVTNTQAPYIPAITGFVKGMVDSLGSEAAGLPAYAPYADTALSQAEAQTRYWGGGVARLKTIKTQVDPKGILYNPQGF</sequence>
<dbReference type="InterPro" id="IPR016166">
    <property type="entry name" value="FAD-bd_PCMH"/>
</dbReference>
<evidence type="ECO:0000313" key="7">
    <source>
        <dbReference type="EMBL" id="KAL0632705.1"/>
    </source>
</evidence>
<evidence type="ECO:0000256" key="1">
    <source>
        <dbReference type="ARBA" id="ARBA00001974"/>
    </source>
</evidence>
<dbReference type="InterPro" id="IPR036318">
    <property type="entry name" value="FAD-bd_PCMH-like_sf"/>
</dbReference>
<gene>
    <name evidence="7" type="ORF">Q9L58_008398</name>
</gene>
<evidence type="ECO:0000256" key="5">
    <source>
        <dbReference type="ARBA" id="ARBA00023002"/>
    </source>
</evidence>
<dbReference type="PANTHER" id="PTHR42973">
    <property type="entry name" value="BINDING OXIDOREDUCTASE, PUTATIVE (AFU_ORTHOLOGUE AFUA_1G17690)-RELATED"/>
    <property type="match status" value="1"/>
</dbReference>
<dbReference type="Gene3D" id="3.30.465.10">
    <property type="match status" value="1"/>
</dbReference>
<proteinExistence type="inferred from homology"/>
<name>A0ABR3G9V9_9PEZI</name>
<dbReference type="Proteomes" id="UP001447188">
    <property type="component" value="Unassembled WGS sequence"/>
</dbReference>
<evidence type="ECO:0000259" key="6">
    <source>
        <dbReference type="PROSITE" id="PS51387"/>
    </source>
</evidence>
<comment type="cofactor">
    <cofactor evidence="1">
        <name>FAD</name>
        <dbReference type="ChEBI" id="CHEBI:57692"/>
    </cofactor>
</comment>
<evidence type="ECO:0000256" key="2">
    <source>
        <dbReference type="ARBA" id="ARBA00005466"/>
    </source>
</evidence>
<organism evidence="7 8">
    <name type="scientific">Discina gigas</name>
    <dbReference type="NCBI Taxonomy" id="1032678"/>
    <lineage>
        <taxon>Eukaryota</taxon>
        <taxon>Fungi</taxon>
        <taxon>Dikarya</taxon>
        <taxon>Ascomycota</taxon>
        <taxon>Pezizomycotina</taxon>
        <taxon>Pezizomycetes</taxon>
        <taxon>Pezizales</taxon>
        <taxon>Discinaceae</taxon>
        <taxon>Discina</taxon>
    </lineage>
</organism>
<dbReference type="EMBL" id="JBBBZM010000155">
    <property type="protein sequence ID" value="KAL0632705.1"/>
    <property type="molecule type" value="Genomic_DNA"/>
</dbReference>
<feature type="domain" description="FAD-binding PCMH-type" evidence="6">
    <location>
        <begin position="1"/>
        <end position="162"/>
    </location>
</feature>
<keyword evidence="8" id="KW-1185">Reference proteome</keyword>
<evidence type="ECO:0000256" key="4">
    <source>
        <dbReference type="ARBA" id="ARBA00022827"/>
    </source>
</evidence>
<dbReference type="Pfam" id="PF08031">
    <property type="entry name" value="BBE"/>
    <property type="match status" value="1"/>
</dbReference>
<evidence type="ECO:0000313" key="8">
    <source>
        <dbReference type="Proteomes" id="UP001447188"/>
    </source>
</evidence>
<keyword evidence="3" id="KW-0285">Flavoprotein</keyword>
<dbReference type="Gene3D" id="3.40.462.20">
    <property type="match status" value="1"/>
</dbReference>
<dbReference type="InterPro" id="IPR006094">
    <property type="entry name" value="Oxid_FAD_bind_N"/>
</dbReference>